<dbReference type="Proteomes" id="UP000222072">
    <property type="component" value="Segment"/>
</dbReference>
<name>A0A1L2C990_9CAUD</name>
<dbReference type="EMBL" id="KU356690">
    <property type="protein sequence ID" value="AMD43446.1"/>
    <property type="molecule type" value="Genomic_DNA"/>
</dbReference>
<proteinExistence type="predicted"/>
<keyword evidence="1" id="KW-0175">Coiled coil</keyword>
<sequence length="110" mass="12435">MKTLYEVNWHYNNDLLIGISVTPIKVLREGILPGCSAVSISAVDKDGHQFLGNPEDYFETEEAAWKQATVDLQETIASEQQAIDEAQKRIESFRNVLSTMHGEMLNLLLR</sequence>
<protein>
    <submittedName>
        <fullName evidence="2">Uncharacterized protein</fullName>
    </submittedName>
</protein>
<evidence type="ECO:0000256" key="1">
    <source>
        <dbReference type="SAM" id="Coils"/>
    </source>
</evidence>
<keyword evidence="3" id="KW-1185">Reference proteome</keyword>
<feature type="coiled-coil region" evidence="1">
    <location>
        <begin position="69"/>
        <end position="96"/>
    </location>
</feature>
<accession>A0A1L2C990</accession>
<gene>
    <name evidence="2" type="ORF">ZC03_069</name>
</gene>
<reference evidence="2 3" key="1">
    <citation type="journal article" date="2017" name="BMC Genomics">
        <title>Three novel Pseudomonas phages isolated from composting provide insights into the evolution and diversity of tailed phages.</title>
        <authorList>
            <person name="Amgarten D."/>
            <person name="Martins L.F."/>
            <person name="Lombardi K.C."/>
            <person name="Antunes L.P."/>
            <person name="de Souza A.P.S."/>
            <person name="Nicastro G.G."/>
            <person name="Kitajima E.W."/>
            <person name="Quaggio R.B."/>
            <person name="Upton C."/>
            <person name="Setubal J.C."/>
            <person name="da Silva A.M."/>
        </authorList>
    </citation>
    <scope>NUCLEOTIDE SEQUENCE [LARGE SCALE GENOMIC DNA]</scope>
</reference>
<evidence type="ECO:0000313" key="3">
    <source>
        <dbReference type="Proteomes" id="UP000222072"/>
    </source>
</evidence>
<evidence type="ECO:0000313" key="2">
    <source>
        <dbReference type="EMBL" id="AMD43446.1"/>
    </source>
</evidence>
<organism evidence="2 3">
    <name type="scientific">Pseudomonas phage ZC03</name>
    <dbReference type="NCBI Taxonomy" id="1622115"/>
    <lineage>
        <taxon>Viruses</taxon>
        <taxon>Duplodnaviria</taxon>
        <taxon>Heunggongvirae</taxon>
        <taxon>Uroviricota</taxon>
        <taxon>Caudoviricetes</taxon>
        <taxon>Schitoviridae</taxon>
        <taxon>Zicotriavirus</taxon>
        <taxon>Zicotriavirus ZC03</taxon>
    </lineage>
</organism>